<dbReference type="PANTHER" id="PTHR43591">
    <property type="entry name" value="METHYLTRANSFERASE"/>
    <property type="match status" value="1"/>
</dbReference>
<dbReference type="GO" id="GO:0032259">
    <property type="term" value="P:methylation"/>
    <property type="evidence" value="ECO:0007669"/>
    <property type="project" value="UniProtKB-KW"/>
</dbReference>
<feature type="domain" description="Methyltransferase type 11" evidence="1">
    <location>
        <begin position="42"/>
        <end position="132"/>
    </location>
</feature>
<dbReference type="PANTHER" id="PTHR43591:SF24">
    <property type="entry name" value="2-METHOXY-6-POLYPRENYL-1,4-BENZOQUINOL METHYLASE, MITOCHONDRIAL"/>
    <property type="match status" value="1"/>
</dbReference>
<dbReference type="Pfam" id="PF08241">
    <property type="entry name" value="Methyltransf_11"/>
    <property type="match status" value="1"/>
</dbReference>
<dbReference type="CDD" id="cd02440">
    <property type="entry name" value="AdoMet_MTases"/>
    <property type="match status" value="1"/>
</dbReference>
<evidence type="ECO:0000313" key="3">
    <source>
        <dbReference type="Proteomes" id="UP000069443"/>
    </source>
</evidence>
<organism evidence="2 3">
    <name type="scientific">Mycolicibacterium canariasense</name>
    <name type="common">Mycobacterium canariasense</name>
    <dbReference type="NCBI Taxonomy" id="228230"/>
    <lineage>
        <taxon>Bacteria</taxon>
        <taxon>Bacillati</taxon>
        <taxon>Actinomycetota</taxon>
        <taxon>Actinomycetes</taxon>
        <taxon>Mycobacteriales</taxon>
        <taxon>Mycobacteriaceae</taxon>
        <taxon>Mycolicibacterium</taxon>
    </lineage>
</organism>
<accession>A0A124E1A4</accession>
<dbReference type="SUPFAM" id="SSF53335">
    <property type="entry name" value="S-adenosyl-L-methionine-dependent methyltransferases"/>
    <property type="match status" value="1"/>
</dbReference>
<reference evidence="3" key="1">
    <citation type="journal article" date="2016" name="Genome Announc.">
        <title>Draft Genome Sequences of Five Rapidly Growing Mycobacterium Species, M. thermoresistibile, M. fortuitum subsp. acetamidolyticum, M. canariasense, M. brisbanense, and M. novocastrense.</title>
        <authorList>
            <person name="Katahira K."/>
            <person name="Ogura Y."/>
            <person name="Gotoh Y."/>
            <person name="Hayashi T."/>
        </authorList>
    </citation>
    <scope>NUCLEOTIDE SEQUENCE [LARGE SCALE GENOMIC DNA]</scope>
    <source>
        <strain evidence="3">JCM15298</strain>
    </source>
</reference>
<gene>
    <name evidence="2" type="ORF">RMCC_0030</name>
</gene>
<keyword evidence="3" id="KW-1185">Reference proteome</keyword>
<protein>
    <submittedName>
        <fullName evidence="2">SAM-dependent methyltransferase</fullName>
    </submittedName>
</protein>
<dbReference type="Gene3D" id="3.40.50.150">
    <property type="entry name" value="Vaccinia Virus protein VP39"/>
    <property type="match status" value="1"/>
</dbReference>
<dbReference type="OrthoDB" id="4722501at2"/>
<reference evidence="3" key="2">
    <citation type="submission" date="2016-02" db="EMBL/GenBank/DDBJ databases">
        <title>Draft genome sequence of five rapidly growing Mycobacterium species.</title>
        <authorList>
            <person name="Katahira K."/>
            <person name="Gotou Y."/>
            <person name="Iida K."/>
            <person name="Ogura Y."/>
            <person name="Hayashi T."/>
        </authorList>
    </citation>
    <scope>NUCLEOTIDE SEQUENCE [LARGE SCALE GENOMIC DNA]</scope>
    <source>
        <strain evidence="3">JCM15298</strain>
    </source>
</reference>
<name>A0A124E1A4_MYCCR</name>
<dbReference type="InterPro" id="IPR013216">
    <property type="entry name" value="Methyltransf_11"/>
</dbReference>
<dbReference type="InterPro" id="IPR029063">
    <property type="entry name" value="SAM-dependent_MTases_sf"/>
</dbReference>
<dbReference type="AlphaFoldDB" id="A0A124E1A4"/>
<dbReference type="Proteomes" id="UP000069443">
    <property type="component" value="Unassembled WGS sequence"/>
</dbReference>
<dbReference type="RefSeq" id="WP_062654481.1">
    <property type="nucleotide sequence ID" value="NZ_BCSY01000005.1"/>
</dbReference>
<comment type="caution">
    <text evidence="2">The sequence shown here is derived from an EMBL/GenBank/DDBJ whole genome shotgun (WGS) entry which is preliminary data.</text>
</comment>
<dbReference type="GO" id="GO:0008757">
    <property type="term" value="F:S-adenosylmethionine-dependent methyltransferase activity"/>
    <property type="evidence" value="ECO:0007669"/>
    <property type="project" value="InterPro"/>
</dbReference>
<keyword evidence="2" id="KW-0489">Methyltransferase</keyword>
<proteinExistence type="predicted"/>
<keyword evidence="2" id="KW-0808">Transferase</keyword>
<dbReference type="EMBL" id="BCSY01000005">
    <property type="protein sequence ID" value="GAS93063.1"/>
    <property type="molecule type" value="Genomic_DNA"/>
</dbReference>
<sequence length="268" mass="27766">MPHSSIWSAGRYESVAERIAPIATEVLTAVGARVPLPGVELVDLACGTGNAALAAAAADARVTGVDITPELLAVAAEKPGGDAVRWVAADAGATGLADASFGAAVSNMGIIFVEPVAMVAELARLLRPGGVLGFSTWVRDADNPFYTPILEVLGPPPPAPYGPDQWGDPDIARSRLATDFTDVIIETGVHPWRFASVEEAVDLVTRESPMHLDILSRLDDGTRTRLVGAFEAAFGAHAGPGGVEFGAPYAVVTAHARSNSDTAHARSK</sequence>
<dbReference type="STRING" id="228230.RMCC_0030"/>
<evidence type="ECO:0000313" key="2">
    <source>
        <dbReference type="EMBL" id="GAS93063.1"/>
    </source>
</evidence>
<evidence type="ECO:0000259" key="1">
    <source>
        <dbReference type="Pfam" id="PF08241"/>
    </source>
</evidence>